<evidence type="ECO:0000256" key="3">
    <source>
        <dbReference type="ARBA" id="ARBA00022692"/>
    </source>
</evidence>
<organism evidence="7 8">
    <name type="scientific">Bogoriella caseilytica</name>
    <dbReference type="NCBI Taxonomy" id="56055"/>
    <lineage>
        <taxon>Bacteria</taxon>
        <taxon>Bacillati</taxon>
        <taxon>Actinomycetota</taxon>
        <taxon>Actinomycetes</taxon>
        <taxon>Micrococcales</taxon>
        <taxon>Bogoriellaceae</taxon>
        <taxon>Bogoriella</taxon>
    </lineage>
</organism>
<keyword evidence="2" id="KW-1003">Cell membrane</keyword>
<comment type="subcellular location">
    <subcellularLocation>
        <location evidence="1">Cell membrane</location>
        <topology evidence="1">Multi-pass membrane protein</topology>
    </subcellularLocation>
</comment>
<feature type="transmembrane region" description="Helical" evidence="6">
    <location>
        <begin position="263"/>
        <end position="281"/>
    </location>
</feature>
<dbReference type="RefSeq" id="WP_148058842.1">
    <property type="nucleotide sequence ID" value="NZ_RKHK01000001.1"/>
</dbReference>
<evidence type="ECO:0000256" key="4">
    <source>
        <dbReference type="ARBA" id="ARBA00022989"/>
    </source>
</evidence>
<dbReference type="AlphaFoldDB" id="A0A3N2BA33"/>
<keyword evidence="4 6" id="KW-1133">Transmembrane helix</keyword>
<dbReference type="GO" id="GO:0005886">
    <property type="term" value="C:plasma membrane"/>
    <property type="evidence" value="ECO:0007669"/>
    <property type="project" value="UniProtKB-SubCell"/>
</dbReference>
<feature type="transmembrane region" description="Helical" evidence="6">
    <location>
        <begin position="128"/>
        <end position="148"/>
    </location>
</feature>
<keyword evidence="8" id="KW-1185">Reference proteome</keyword>
<evidence type="ECO:0000313" key="7">
    <source>
        <dbReference type="EMBL" id="ROR72115.1"/>
    </source>
</evidence>
<dbReference type="OrthoDB" id="320276at2"/>
<evidence type="ECO:0000256" key="6">
    <source>
        <dbReference type="SAM" id="Phobius"/>
    </source>
</evidence>
<feature type="transmembrane region" description="Helical" evidence="6">
    <location>
        <begin position="287"/>
        <end position="306"/>
    </location>
</feature>
<reference evidence="7 8" key="1">
    <citation type="submission" date="2018-11" db="EMBL/GenBank/DDBJ databases">
        <title>Sequencing the genomes of 1000 actinobacteria strains.</title>
        <authorList>
            <person name="Klenk H.-P."/>
        </authorList>
    </citation>
    <scope>NUCLEOTIDE SEQUENCE [LARGE SCALE GENOMIC DNA]</scope>
    <source>
        <strain evidence="7 8">DSM 11294</strain>
    </source>
</reference>
<feature type="transmembrane region" description="Helical" evidence="6">
    <location>
        <begin position="7"/>
        <end position="25"/>
    </location>
</feature>
<evidence type="ECO:0008006" key="9">
    <source>
        <dbReference type="Google" id="ProtNLM"/>
    </source>
</evidence>
<dbReference type="EMBL" id="RKHK01000001">
    <property type="protein sequence ID" value="ROR72115.1"/>
    <property type="molecule type" value="Genomic_DNA"/>
</dbReference>
<evidence type="ECO:0000256" key="1">
    <source>
        <dbReference type="ARBA" id="ARBA00004651"/>
    </source>
</evidence>
<feature type="transmembrane region" description="Helical" evidence="6">
    <location>
        <begin position="45"/>
        <end position="66"/>
    </location>
</feature>
<dbReference type="Proteomes" id="UP000280668">
    <property type="component" value="Unassembled WGS sequence"/>
</dbReference>
<comment type="caution">
    <text evidence="7">The sequence shown here is derived from an EMBL/GenBank/DDBJ whole genome shotgun (WGS) entry which is preliminary data.</text>
</comment>
<gene>
    <name evidence="7" type="ORF">EDD31_0462</name>
</gene>
<evidence type="ECO:0000256" key="2">
    <source>
        <dbReference type="ARBA" id="ARBA00022475"/>
    </source>
</evidence>
<accession>A0A3N2BA33</accession>
<keyword evidence="5 6" id="KW-0472">Membrane</keyword>
<evidence type="ECO:0000256" key="5">
    <source>
        <dbReference type="ARBA" id="ARBA00023136"/>
    </source>
</evidence>
<keyword evidence="3 6" id="KW-0812">Transmembrane</keyword>
<dbReference type="InterPro" id="IPR022791">
    <property type="entry name" value="L-PG_synthase/AglD"/>
</dbReference>
<proteinExistence type="predicted"/>
<dbReference type="Pfam" id="PF03706">
    <property type="entry name" value="LPG_synthase_TM"/>
    <property type="match status" value="1"/>
</dbReference>
<sequence length="314" mass="33685">MSKSAKRFLRIFLTVAIVLVVGYFFARTLARNWDQLSDVDFSFSFWGVASVVVFASAVPVSGVLWGRMVGELGSFRPSALEAVRVHCLSWLLKYVPGQVGSVVNKLAWAVDRGVSKVLVTITFVYENAFLLISSILPPAVILLGAGALDLGDSYILLAVMSLIPLVLVTNGPVFRVGTNLIAKRLAKRTVPDEYFLRWGAAMKYQVLYLIPRAINGAGFVLVAVSLLDVPSEYWLPLACAYVIAGGVGLLALFVPSGIGVREAVIVLLAAPFLPAEQAIILALAARLYATLGDVVVAAIYGILRAVSRKGTVTT</sequence>
<feature type="transmembrane region" description="Helical" evidence="6">
    <location>
        <begin position="206"/>
        <end position="227"/>
    </location>
</feature>
<feature type="transmembrane region" description="Helical" evidence="6">
    <location>
        <begin position="154"/>
        <end position="174"/>
    </location>
</feature>
<evidence type="ECO:0000313" key="8">
    <source>
        <dbReference type="Proteomes" id="UP000280668"/>
    </source>
</evidence>
<name>A0A3N2BA33_9MICO</name>
<protein>
    <recommendedName>
        <fullName evidence="9">Lysylphosphatidylglycerol synthase-like protein</fullName>
    </recommendedName>
</protein>
<feature type="transmembrane region" description="Helical" evidence="6">
    <location>
        <begin position="233"/>
        <end position="254"/>
    </location>
</feature>